<dbReference type="GO" id="GO:0003677">
    <property type="term" value="F:DNA binding"/>
    <property type="evidence" value="ECO:0007669"/>
    <property type="project" value="UniProtKB-KW"/>
</dbReference>
<evidence type="ECO:0000256" key="3">
    <source>
        <dbReference type="ARBA" id="ARBA00023163"/>
    </source>
</evidence>
<keyword evidence="3" id="KW-0804">Transcription</keyword>
<evidence type="ECO:0000259" key="5">
    <source>
        <dbReference type="PROSITE" id="PS50042"/>
    </source>
</evidence>
<evidence type="ECO:0000256" key="2">
    <source>
        <dbReference type="ARBA" id="ARBA00023125"/>
    </source>
</evidence>
<evidence type="ECO:0000313" key="8">
    <source>
        <dbReference type="Proteomes" id="UP000245680"/>
    </source>
</evidence>
<accession>A0A2V2LLS7</accession>
<evidence type="ECO:0000256" key="1">
    <source>
        <dbReference type="ARBA" id="ARBA00023015"/>
    </source>
</evidence>
<dbReference type="InterPro" id="IPR012318">
    <property type="entry name" value="HTH_CRP"/>
</dbReference>
<dbReference type="InterPro" id="IPR050397">
    <property type="entry name" value="Env_Response_Regulators"/>
</dbReference>
<gene>
    <name evidence="7" type="ORF">DKT77_02760</name>
</gene>
<proteinExistence type="predicted"/>
<dbReference type="SUPFAM" id="SSF46785">
    <property type="entry name" value="Winged helix' DNA-binding domain"/>
    <property type="match status" value="1"/>
</dbReference>
<dbReference type="InterPro" id="IPR036390">
    <property type="entry name" value="WH_DNA-bd_sf"/>
</dbReference>
<dbReference type="SUPFAM" id="SSF51206">
    <property type="entry name" value="cAMP-binding domain-like"/>
    <property type="match status" value="1"/>
</dbReference>
<feature type="region of interest" description="Disordered" evidence="4">
    <location>
        <begin position="1"/>
        <end position="27"/>
    </location>
</feature>
<dbReference type="SMART" id="SM00419">
    <property type="entry name" value="HTH_CRP"/>
    <property type="match status" value="1"/>
</dbReference>
<dbReference type="RefSeq" id="WP_109810219.1">
    <property type="nucleotide sequence ID" value="NZ_QGKU01000011.1"/>
</dbReference>
<dbReference type="Proteomes" id="UP000245680">
    <property type="component" value="Unassembled WGS sequence"/>
</dbReference>
<dbReference type="OrthoDB" id="7827473at2"/>
<feature type="domain" description="Cyclic nucleotide-binding" evidence="5">
    <location>
        <begin position="47"/>
        <end position="150"/>
    </location>
</feature>
<name>A0A2V2LLS7_9RHOB</name>
<comment type="caution">
    <text evidence="7">The sequence shown here is derived from an EMBL/GenBank/DDBJ whole genome shotgun (WGS) entry which is preliminary data.</text>
</comment>
<dbReference type="Pfam" id="PF00027">
    <property type="entry name" value="cNMP_binding"/>
    <property type="match status" value="1"/>
</dbReference>
<feature type="domain" description="HTH crp-type" evidence="6">
    <location>
        <begin position="181"/>
        <end position="254"/>
    </location>
</feature>
<dbReference type="Gene3D" id="2.60.120.10">
    <property type="entry name" value="Jelly Rolls"/>
    <property type="match status" value="1"/>
</dbReference>
<dbReference type="InterPro" id="IPR018490">
    <property type="entry name" value="cNMP-bd_dom_sf"/>
</dbReference>
<dbReference type="Pfam" id="PF13545">
    <property type="entry name" value="HTH_Crp_2"/>
    <property type="match status" value="1"/>
</dbReference>
<dbReference type="InterPro" id="IPR014710">
    <property type="entry name" value="RmlC-like_jellyroll"/>
</dbReference>
<evidence type="ECO:0000259" key="6">
    <source>
        <dbReference type="PROSITE" id="PS51063"/>
    </source>
</evidence>
<evidence type="ECO:0000256" key="4">
    <source>
        <dbReference type="SAM" id="MobiDB-lite"/>
    </source>
</evidence>
<dbReference type="GO" id="GO:0005829">
    <property type="term" value="C:cytosol"/>
    <property type="evidence" value="ECO:0007669"/>
    <property type="project" value="TreeGrafter"/>
</dbReference>
<organism evidence="7 8">
    <name type="scientific">Meridianimarinicoccus roseus</name>
    <dbReference type="NCBI Taxonomy" id="2072018"/>
    <lineage>
        <taxon>Bacteria</taxon>
        <taxon>Pseudomonadati</taxon>
        <taxon>Pseudomonadota</taxon>
        <taxon>Alphaproteobacteria</taxon>
        <taxon>Rhodobacterales</taxon>
        <taxon>Paracoccaceae</taxon>
        <taxon>Meridianimarinicoccus</taxon>
    </lineage>
</organism>
<dbReference type="SMART" id="SM00100">
    <property type="entry name" value="cNMP"/>
    <property type="match status" value="1"/>
</dbReference>
<dbReference type="PANTHER" id="PTHR24567">
    <property type="entry name" value="CRP FAMILY TRANSCRIPTIONAL REGULATORY PROTEIN"/>
    <property type="match status" value="1"/>
</dbReference>
<keyword evidence="2" id="KW-0238">DNA-binding</keyword>
<dbReference type="Gene3D" id="1.10.10.10">
    <property type="entry name" value="Winged helix-like DNA-binding domain superfamily/Winged helix DNA-binding domain"/>
    <property type="match status" value="1"/>
</dbReference>
<dbReference type="PANTHER" id="PTHR24567:SF68">
    <property type="entry name" value="DNA-BINDING TRANSCRIPTIONAL DUAL REGULATOR CRP"/>
    <property type="match status" value="1"/>
</dbReference>
<protein>
    <submittedName>
        <fullName evidence="7">Cyclic nucleotide-binding protein</fullName>
    </submittedName>
</protein>
<keyword evidence="1" id="KW-0805">Transcription regulation</keyword>
<dbReference type="PROSITE" id="PS51063">
    <property type="entry name" value="HTH_CRP_2"/>
    <property type="match status" value="1"/>
</dbReference>
<dbReference type="InterPro" id="IPR036388">
    <property type="entry name" value="WH-like_DNA-bd_sf"/>
</dbReference>
<dbReference type="InterPro" id="IPR000595">
    <property type="entry name" value="cNMP-bd_dom"/>
</dbReference>
<dbReference type="AlphaFoldDB" id="A0A2V2LLS7"/>
<dbReference type="CDD" id="cd00038">
    <property type="entry name" value="CAP_ED"/>
    <property type="match status" value="1"/>
</dbReference>
<keyword evidence="8" id="KW-1185">Reference proteome</keyword>
<evidence type="ECO:0000313" key="7">
    <source>
        <dbReference type="EMBL" id="PWR04166.1"/>
    </source>
</evidence>
<sequence>MRPAADRAPVNSAGQSAARRRPDPSETAPSALFLSEYLLEINEGAGFLASLAPADRDRVRRMGTLCTLPKDGGLFFQGDPHTGVWVVEQGRVRTFYTAPSGREITLAYWSAGHFVGGPEVFGRGRHVWSADALDDCELLFLSGPNLRRLVETIPHVAIAVIDGLVAKGKCYSALIQMLGTRSISDRLRQLLVILADTYGRQDGDAIVIDRSITYEQVASIVGATRQWVTQSLDKLQKEGVLVISRREIRIHRLHGLCD</sequence>
<dbReference type="PROSITE" id="PS50042">
    <property type="entry name" value="CNMP_BINDING_3"/>
    <property type="match status" value="1"/>
</dbReference>
<dbReference type="GO" id="GO:0003700">
    <property type="term" value="F:DNA-binding transcription factor activity"/>
    <property type="evidence" value="ECO:0007669"/>
    <property type="project" value="TreeGrafter"/>
</dbReference>
<reference evidence="7 8" key="1">
    <citation type="submission" date="2018-05" db="EMBL/GenBank/DDBJ databases">
        <title>Rhodobacteraceae gen. nov., sp. nov. isolated from sea water.</title>
        <authorList>
            <person name="Ren Y."/>
        </authorList>
    </citation>
    <scope>NUCLEOTIDE SEQUENCE [LARGE SCALE GENOMIC DNA]</scope>
    <source>
        <strain evidence="7 8">TG-679</strain>
    </source>
</reference>
<dbReference type="EMBL" id="QGKU01000011">
    <property type="protein sequence ID" value="PWR04166.1"/>
    <property type="molecule type" value="Genomic_DNA"/>
</dbReference>